<accession>W1Q541</accession>
<comment type="similarity">
    <text evidence="2">Belongs to the peptidase S54 family.</text>
</comment>
<comment type="caution">
    <text evidence="9">The sequence shown here is derived from an EMBL/GenBank/DDBJ whole genome shotgun (WGS) entry which is preliminary data.</text>
</comment>
<dbReference type="HOGENOM" id="CLU_055068_3_1_9"/>
<keyword evidence="5 7" id="KW-1133">Transmembrane helix</keyword>
<evidence type="ECO:0000313" key="10">
    <source>
        <dbReference type="Proteomes" id="UP000019050"/>
    </source>
</evidence>
<keyword evidence="3 7" id="KW-0812">Transmembrane</keyword>
<dbReference type="InterPro" id="IPR035952">
    <property type="entry name" value="Rhomboid-like_sf"/>
</dbReference>
<reference evidence="9" key="1">
    <citation type="submission" date="2013-06" db="EMBL/GenBank/DDBJ databases">
        <authorList>
            <person name="Weinstock G."/>
            <person name="Sodergren E."/>
            <person name="Clifton S."/>
            <person name="Fulton L."/>
            <person name="Fulton B."/>
            <person name="Courtney L."/>
            <person name="Fronick C."/>
            <person name="Harrison M."/>
            <person name="Strong C."/>
            <person name="Farmer C."/>
            <person name="Delahaunty K."/>
            <person name="Markovic C."/>
            <person name="Hall O."/>
            <person name="Minx P."/>
            <person name="Tomlinson C."/>
            <person name="Mitreva M."/>
            <person name="Nelson J."/>
            <person name="Hou S."/>
            <person name="Wollam A."/>
            <person name="Pepin K.H."/>
            <person name="Johnson M."/>
            <person name="Bhonagiri V."/>
            <person name="Nash W.E."/>
            <person name="Warren W."/>
            <person name="Chinwalla A."/>
            <person name="Mardis E.R."/>
            <person name="Wilson R.K."/>
        </authorList>
    </citation>
    <scope>NUCLEOTIDE SEQUENCE [LARGE SCALE GENOMIC DNA]</scope>
    <source>
        <strain evidence="9">ATCC 49176</strain>
    </source>
</reference>
<gene>
    <name evidence="9" type="ORF">GCWU000182_000057</name>
</gene>
<evidence type="ECO:0000256" key="2">
    <source>
        <dbReference type="ARBA" id="ARBA00009045"/>
    </source>
</evidence>
<feature type="transmembrane region" description="Helical" evidence="7">
    <location>
        <begin position="125"/>
        <end position="145"/>
    </location>
</feature>
<dbReference type="PANTHER" id="PTHR43731">
    <property type="entry name" value="RHOMBOID PROTEASE"/>
    <property type="match status" value="1"/>
</dbReference>
<evidence type="ECO:0000256" key="7">
    <source>
        <dbReference type="SAM" id="Phobius"/>
    </source>
</evidence>
<evidence type="ECO:0000256" key="6">
    <source>
        <dbReference type="ARBA" id="ARBA00023136"/>
    </source>
</evidence>
<feature type="transmembrane region" description="Helical" evidence="7">
    <location>
        <begin position="62"/>
        <end position="89"/>
    </location>
</feature>
<proteinExistence type="inferred from homology"/>
<dbReference type="AlphaFoldDB" id="W1Q541"/>
<keyword evidence="10" id="KW-1185">Reference proteome</keyword>
<evidence type="ECO:0000259" key="8">
    <source>
        <dbReference type="Pfam" id="PF01694"/>
    </source>
</evidence>
<keyword evidence="4" id="KW-0378">Hydrolase</keyword>
<feature type="transmembrane region" description="Helical" evidence="7">
    <location>
        <begin position="15"/>
        <end position="35"/>
    </location>
</feature>
<dbReference type="EMBL" id="ACIN03000001">
    <property type="protein sequence ID" value="ESK66370.1"/>
    <property type="molecule type" value="Genomic_DNA"/>
</dbReference>
<evidence type="ECO:0000256" key="1">
    <source>
        <dbReference type="ARBA" id="ARBA00004141"/>
    </source>
</evidence>
<name>W1Q541_ABIDE</name>
<keyword evidence="6 7" id="KW-0472">Membrane</keyword>
<feature type="transmembrane region" description="Helical" evidence="7">
    <location>
        <begin position="210"/>
        <end position="228"/>
    </location>
</feature>
<feature type="transmembrane region" description="Helical" evidence="7">
    <location>
        <begin position="157"/>
        <end position="173"/>
    </location>
</feature>
<evidence type="ECO:0000256" key="4">
    <source>
        <dbReference type="ARBA" id="ARBA00022801"/>
    </source>
</evidence>
<organism evidence="9 10">
    <name type="scientific">Abiotrophia defectiva ATCC 49176</name>
    <dbReference type="NCBI Taxonomy" id="592010"/>
    <lineage>
        <taxon>Bacteria</taxon>
        <taxon>Bacillati</taxon>
        <taxon>Bacillota</taxon>
        <taxon>Bacilli</taxon>
        <taxon>Lactobacillales</taxon>
        <taxon>Aerococcaceae</taxon>
        <taxon>Abiotrophia</taxon>
    </lineage>
</organism>
<dbReference type="InterPro" id="IPR050925">
    <property type="entry name" value="Rhomboid_protease_S54"/>
</dbReference>
<feature type="transmembrane region" description="Helical" evidence="7">
    <location>
        <begin position="101"/>
        <end position="119"/>
    </location>
</feature>
<dbReference type="GO" id="GO:0004252">
    <property type="term" value="F:serine-type endopeptidase activity"/>
    <property type="evidence" value="ECO:0007669"/>
    <property type="project" value="InterPro"/>
</dbReference>
<dbReference type="SUPFAM" id="SSF144091">
    <property type="entry name" value="Rhomboid-like"/>
    <property type="match status" value="1"/>
</dbReference>
<dbReference type="PANTHER" id="PTHR43731:SF14">
    <property type="entry name" value="PRESENILIN-ASSOCIATED RHOMBOID-LIKE PROTEIN, MITOCHONDRIAL"/>
    <property type="match status" value="1"/>
</dbReference>
<dbReference type="GO" id="GO:0016020">
    <property type="term" value="C:membrane"/>
    <property type="evidence" value="ECO:0007669"/>
    <property type="project" value="UniProtKB-SubCell"/>
</dbReference>
<evidence type="ECO:0000313" key="9">
    <source>
        <dbReference type="EMBL" id="ESK66370.1"/>
    </source>
</evidence>
<comment type="subcellular location">
    <subcellularLocation>
        <location evidence="1">Membrane</location>
        <topology evidence="1">Multi-pass membrane protein</topology>
    </subcellularLocation>
</comment>
<dbReference type="OrthoDB" id="9813074at2"/>
<dbReference type="GeneID" id="84816227"/>
<dbReference type="RefSeq" id="WP_023390718.1">
    <property type="nucleotide sequence ID" value="NZ_KI535340.1"/>
</dbReference>
<dbReference type="Pfam" id="PF01694">
    <property type="entry name" value="Rhomboid"/>
    <property type="match status" value="1"/>
</dbReference>
<evidence type="ECO:0000256" key="3">
    <source>
        <dbReference type="ARBA" id="ARBA00022692"/>
    </source>
</evidence>
<dbReference type="InterPro" id="IPR022764">
    <property type="entry name" value="Peptidase_S54_rhomboid_dom"/>
</dbReference>
<dbReference type="eggNOG" id="COG0705">
    <property type="taxonomic scope" value="Bacteria"/>
</dbReference>
<protein>
    <submittedName>
        <fullName evidence="9">Peptidase, S54 family</fullName>
    </submittedName>
</protein>
<dbReference type="Proteomes" id="UP000019050">
    <property type="component" value="Unassembled WGS sequence"/>
</dbReference>
<dbReference type="Gene3D" id="1.20.1540.10">
    <property type="entry name" value="Rhomboid-like"/>
    <property type="match status" value="1"/>
</dbReference>
<sequence>MEIKRTWRRIQRGPWVTYLFLLVCVAMFIGTFGLTRTGLDWGSALLLLGAKYNIAIVLRNEWWRLVAAVFLHADLQHIALNSVSFYFLGQELEPLMGKWRFLLLSLGAGIGGNIVSFAFSNYNSVSIGASGAVFGLFASYLALSYLYPDSYSLSARAQNYAALIVINLVFSFLSPGIDFFGHLGGAFYGVGLTYVLQLPHSFRRTWWHRLLALLVILAISAGLIYFGIVRFNNSLIYR</sequence>
<dbReference type="STRING" id="592010.GCWU000182_000057"/>
<evidence type="ECO:0000256" key="5">
    <source>
        <dbReference type="ARBA" id="ARBA00022989"/>
    </source>
</evidence>
<feature type="domain" description="Peptidase S54 rhomboid" evidence="8">
    <location>
        <begin position="60"/>
        <end position="196"/>
    </location>
</feature>